<organism evidence="6 7">
    <name type="scientific">Acidipropionibacterium jensenii</name>
    <dbReference type="NCBI Taxonomy" id="1749"/>
    <lineage>
        <taxon>Bacteria</taxon>
        <taxon>Bacillati</taxon>
        <taxon>Actinomycetota</taxon>
        <taxon>Actinomycetes</taxon>
        <taxon>Propionibacteriales</taxon>
        <taxon>Propionibacteriaceae</taxon>
        <taxon>Acidipropionibacterium</taxon>
    </lineage>
</organism>
<dbReference type="Pfam" id="PF01546">
    <property type="entry name" value="Peptidase_M20"/>
    <property type="match status" value="1"/>
</dbReference>
<dbReference type="InterPro" id="IPR002933">
    <property type="entry name" value="Peptidase_M20"/>
</dbReference>
<dbReference type="GO" id="GO:0016787">
    <property type="term" value="F:hydrolase activity"/>
    <property type="evidence" value="ECO:0007669"/>
    <property type="project" value="UniProtKB-KW"/>
</dbReference>
<keyword evidence="4" id="KW-0862">Zinc</keyword>
<feature type="domain" description="Peptidase M20 dimerisation" evidence="5">
    <location>
        <begin position="175"/>
        <end position="276"/>
    </location>
</feature>
<sequence>MTGTDVVSLTCRLIGAASENPPGNEGRMVSELTAVAADLGLSATVEEALPGSRSNVLISPGPLRPGTPMMMILGHSDVVPAGPGWTTDPFVGQLIDGQIVGRGSCDMKGGLAAALCAMAELPGQPDGLDLLLAVTVDEEEGGRGAQQLVAAHPEWDVRVCVVAEPTGLQVVRASKGNSYHGIEVRGAAAHASSPDNGRSAITAAARIVLALADWHRELALAEDPLVGAATWNVGTIEGGTSTAMVPDTCRIAVDRRLTAGQTAAQVEEELTRRISEMRLDLEGIAVTVDTQMEMPGFVTAEDDPFVQQALRTATAVTGTAQPIVGWRAACDGGFVQRAHPGASIVILGPGDVTGQAHRPNESVPAEQVVQAAEVFSRLFAEIDLG</sequence>
<dbReference type="InterPro" id="IPR001261">
    <property type="entry name" value="ArgE/DapE_CS"/>
</dbReference>
<dbReference type="SUPFAM" id="SSF55031">
    <property type="entry name" value="Bacterial exopeptidase dimerisation domain"/>
    <property type="match status" value="1"/>
</dbReference>
<dbReference type="Proteomes" id="UP000285875">
    <property type="component" value="Chromosome"/>
</dbReference>
<dbReference type="InterPro" id="IPR036264">
    <property type="entry name" value="Bact_exopeptidase_dim_dom"/>
</dbReference>
<evidence type="ECO:0000313" key="7">
    <source>
        <dbReference type="Proteomes" id="UP000285875"/>
    </source>
</evidence>
<evidence type="ECO:0000256" key="4">
    <source>
        <dbReference type="ARBA" id="ARBA00022833"/>
    </source>
</evidence>
<evidence type="ECO:0000259" key="5">
    <source>
        <dbReference type="Pfam" id="PF07687"/>
    </source>
</evidence>
<keyword evidence="2" id="KW-0479">Metal-binding</keyword>
<dbReference type="InterPro" id="IPR050072">
    <property type="entry name" value="Peptidase_M20A"/>
</dbReference>
<dbReference type="InterPro" id="IPR011650">
    <property type="entry name" value="Peptidase_M20_dimer"/>
</dbReference>
<evidence type="ECO:0000256" key="2">
    <source>
        <dbReference type="ARBA" id="ARBA00022723"/>
    </source>
</evidence>
<evidence type="ECO:0000256" key="1">
    <source>
        <dbReference type="ARBA" id="ARBA00001947"/>
    </source>
</evidence>
<dbReference type="PROSITE" id="PS00759">
    <property type="entry name" value="ARGE_DAPE_CPG2_2"/>
    <property type="match status" value="1"/>
</dbReference>
<dbReference type="KEGG" id="aji:C0Z10_01015"/>
<dbReference type="PANTHER" id="PTHR43808">
    <property type="entry name" value="ACETYLORNITHINE DEACETYLASE"/>
    <property type="match status" value="1"/>
</dbReference>
<evidence type="ECO:0000256" key="3">
    <source>
        <dbReference type="ARBA" id="ARBA00022801"/>
    </source>
</evidence>
<accession>A0A3T0RX40</accession>
<protein>
    <submittedName>
        <fullName evidence="6">Acetylornithine deacetylase</fullName>
    </submittedName>
</protein>
<dbReference type="Pfam" id="PF07687">
    <property type="entry name" value="M20_dimer"/>
    <property type="match status" value="1"/>
</dbReference>
<reference evidence="7" key="1">
    <citation type="submission" date="2017-12" db="EMBL/GenBank/DDBJ databases">
        <title>Whole genome sequencing of Acidipropionibacterium jensenii strains JS279 and JS280.</title>
        <authorList>
            <person name="Deptula P."/>
            <person name="Laine P."/>
            <person name="Smolander O.-P."/>
            <person name="Paulin L."/>
            <person name="Auvinen P."/>
            <person name="Varmanen P."/>
        </authorList>
    </citation>
    <scope>NUCLEOTIDE SEQUENCE [LARGE SCALE GENOMIC DNA]</scope>
    <source>
        <strain evidence="7">JS280</strain>
    </source>
</reference>
<comment type="cofactor">
    <cofactor evidence="1">
        <name>Zn(2+)</name>
        <dbReference type="ChEBI" id="CHEBI:29105"/>
    </cofactor>
</comment>
<dbReference type="Gene3D" id="3.40.630.10">
    <property type="entry name" value="Zn peptidases"/>
    <property type="match status" value="1"/>
</dbReference>
<evidence type="ECO:0000313" key="6">
    <source>
        <dbReference type="EMBL" id="AZZ38564.1"/>
    </source>
</evidence>
<dbReference type="Gene3D" id="3.30.70.360">
    <property type="match status" value="1"/>
</dbReference>
<dbReference type="RefSeq" id="WP_097798169.1">
    <property type="nucleotide sequence ID" value="NZ_CP025570.1"/>
</dbReference>
<dbReference type="AlphaFoldDB" id="A0A3T0RX40"/>
<keyword evidence="3" id="KW-0378">Hydrolase</keyword>
<dbReference type="GO" id="GO:0046872">
    <property type="term" value="F:metal ion binding"/>
    <property type="evidence" value="ECO:0007669"/>
    <property type="project" value="UniProtKB-KW"/>
</dbReference>
<gene>
    <name evidence="6" type="ORF">C0Z10_01015</name>
</gene>
<dbReference type="CDD" id="cd08659">
    <property type="entry name" value="M20_ArgE_DapE-like"/>
    <property type="match status" value="1"/>
</dbReference>
<dbReference type="EMBL" id="CP025570">
    <property type="protein sequence ID" value="AZZ38564.1"/>
    <property type="molecule type" value="Genomic_DNA"/>
</dbReference>
<proteinExistence type="predicted"/>
<dbReference type="PANTHER" id="PTHR43808:SF32">
    <property type="entry name" value="ARGE_DAPE-RELATED DEACYLASE"/>
    <property type="match status" value="1"/>
</dbReference>
<name>A0A3T0RX40_9ACTN</name>
<dbReference type="SUPFAM" id="SSF53187">
    <property type="entry name" value="Zn-dependent exopeptidases"/>
    <property type="match status" value="1"/>
</dbReference>